<feature type="region of interest" description="Disordered" evidence="1">
    <location>
        <begin position="1"/>
        <end position="69"/>
    </location>
</feature>
<organism evidence="2 3">
    <name type="scientific">Portunus trituberculatus</name>
    <name type="common">Swimming crab</name>
    <name type="synonym">Neptunus trituberculatus</name>
    <dbReference type="NCBI Taxonomy" id="210409"/>
    <lineage>
        <taxon>Eukaryota</taxon>
        <taxon>Metazoa</taxon>
        <taxon>Ecdysozoa</taxon>
        <taxon>Arthropoda</taxon>
        <taxon>Crustacea</taxon>
        <taxon>Multicrustacea</taxon>
        <taxon>Malacostraca</taxon>
        <taxon>Eumalacostraca</taxon>
        <taxon>Eucarida</taxon>
        <taxon>Decapoda</taxon>
        <taxon>Pleocyemata</taxon>
        <taxon>Brachyura</taxon>
        <taxon>Eubrachyura</taxon>
        <taxon>Portunoidea</taxon>
        <taxon>Portunidae</taxon>
        <taxon>Portuninae</taxon>
        <taxon>Portunus</taxon>
    </lineage>
</organism>
<proteinExistence type="predicted"/>
<accession>A0A5B7GMW0</accession>
<dbReference type="Proteomes" id="UP000324222">
    <property type="component" value="Unassembled WGS sequence"/>
</dbReference>
<sequence length="69" mass="7746">MANEPSFFSHTLPLSSLQSHKTRESPWAPPTRHRSHQLGDLRAVSSQPDKTIKSPATGNCCRRPDSRLH</sequence>
<protein>
    <submittedName>
        <fullName evidence="2">Uncharacterized protein</fullName>
    </submittedName>
</protein>
<dbReference type="EMBL" id="VSRR010016024">
    <property type="protein sequence ID" value="MPC58826.1"/>
    <property type="molecule type" value="Genomic_DNA"/>
</dbReference>
<feature type="compositionally biased region" description="Polar residues" evidence="1">
    <location>
        <begin position="44"/>
        <end position="57"/>
    </location>
</feature>
<evidence type="ECO:0000256" key="1">
    <source>
        <dbReference type="SAM" id="MobiDB-lite"/>
    </source>
</evidence>
<feature type="compositionally biased region" description="Polar residues" evidence="1">
    <location>
        <begin position="1"/>
        <end position="19"/>
    </location>
</feature>
<reference evidence="2 3" key="1">
    <citation type="submission" date="2019-05" db="EMBL/GenBank/DDBJ databases">
        <title>Another draft genome of Portunus trituberculatus and its Hox gene families provides insights of decapod evolution.</title>
        <authorList>
            <person name="Jeong J.-H."/>
            <person name="Song I."/>
            <person name="Kim S."/>
            <person name="Choi T."/>
            <person name="Kim D."/>
            <person name="Ryu S."/>
            <person name="Kim W."/>
        </authorList>
    </citation>
    <scope>NUCLEOTIDE SEQUENCE [LARGE SCALE GENOMIC DNA]</scope>
    <source>
        <tissue evidence="2">Muscle</tissue>
    </source>
</reference>
<name>A0A5B7GMW0_PORTR</name>
<gene>
    <name evidence="2" type="ORF">E2C01_052835</name>
</gene>
<comment type="caution">
    <text evidence="2">The sequence shown here is derived from an EMBL/GenBank/DDBJ whole genome shotgun (WGS) entry which is preliminary data.</text>
</comment>
<evidence type="ECO:0000313" key="2">
    <source>
        <dbReference type="EMBL" id="MPC58826.1"/>
    </source>
</evidence>
<dbReference type="AlphaFoldDB" id="A0A5B7GMW0"/>
<evidence type="ECO:0000313" key="3">
    <source>
        <dbReference type="Proteomes" id="UP000324222"/>
    </source>
</evidence>
<keyword evidence="3" id="KW-1185">Reference proteome</keyword>